<feature type="compositionally biased region" description="Low complexity" evidence="1">
    <location>
        <begin position="48"/>
        <end position="59"/>
    </location>
</feature>
<evidence type="ECO:0000313" key="3">
    <source>
        <dbReference type="Proteomes" id="UP001219525"/>
    </source>
</evidence>
<comment type="caution">
    <text evidence="2">The sequence shown here is derived from an EMBL/GenBank/DDBJ whole genome shotgun (WGS) entry which is preliminary data.</text>
</comment>
<dbReference type="Proteomes" id="UP001219525">
    <property type="component" value="Unassembled WGS sequence"/>
</dbReference>
<proteinExistence type="predicted"/>
<evidence type="ECO:0000256" key="1">
    <source>
        <dbReference type="SAM" id="MobiDB-lite"/>
    </source>
</evidence>
<sequence>MSVMSPAYLDVACTSRRLSAVSQSPPTFPLPFQFAFCPLRLAQLSANDAGSGSDAASSGPAPPPASPCKKLFWQLPGAASGVRWGKGGAWRAADGCNTGGAHRHERGSCSTPALGGEQRRGDVGTSGGRRRARVAGGGQWRRDSGKGRTACSKRGRRTASGQRAAVTARDVRDVGAVGGSVQRGESDMGSWATGAGLESAHTSMKQGAAGGGCVAAGDGRWVLGGGPAQLAMTGWRVYGSCARQARAACVVADGGGAMHGCEGGAPHVFGGPRKVSMDLWVLVRTNLGWHWEDGFTHVPT</sequence>
<dbReference type="EMBL" id="JARJCW010000088">
    <property type="protein sequence ID" value="KAJ7195813.1"/>
    <property type="molecule type" value="Genomic_DNA"/>
</dbReference>
<feature type="region of interest" description="Disordered" evidence="1">
    <location>
        <begin position="99"/>
        <end position="165"/>
    </location>
</feature>
<keyword evidence="3" id="KW-1185">Reference proteome</keyword>
<feature type="region of interest" description="Disordered" evidence="1">
    <location>
        <begin position="48"/>
        <end position="68"/>
    </location>
</feature>
<evidence type="ECO:0000313" key="2">
    <source>
        <dbReference type="EMBL" id="KAJ7195813.1"/>
    </source>
</evidence>
<organism evidence="2 3">
    <name type="scientific">Mycena pura</name>
    <dbReference type="NCBI Taxonomy" id="153505"/>
    <lineage>
        <taxon>Eukaryota</taxon>
        <taxon>Fungi</taxon>
        <taxon>Dikarya</taxon>
        <taxon>Basidiomycota</taxon>
        <taxon>Agaricomycotina</taxon>
        <taxon>Agaricomycetes</taxon>
        <taxon>Agaricomycetidae</taxon>
        <taxon>Agaricales</taxon>
        <taxon>Marasmiineae</taxon>
        <taxon>Mycenaceae</taxon>
        <taxon>Mycena</taxon>
    </lineage>
</organism>
<protein>
    <submittedName>
        <fullName evidence="2">Uncharacterized protein</fullName>
    </submittedName>
</protein>
<name>A0AAD6V2Q1_9AGAR</name>
<dbReference type="AlphaFoldDB" id="A0AAD6V2Q1"/>
<gene>
    <name evidence="2" type="ORF">GGX14DRAFT_403782</name>
</gene>
<accession>A0AAD6V2Q1</accession>
<reference evidence="2" key="1">
    <citation type="submission" date="2023-03" db="EMBL/GenBank/DDBJ databases">
        <title>Massive genome expansion in bonnet fungi (Mycena s.s.) driven by repeated elements and novel gene families across ecological guilds.</title>
        <authorList>
            <consortium name="Lawrence Berkeley National Laboratory"/>
            <person name="Harder C.B."/>
            <person name="Miyauchi S."/>
            <person name="Viragh M."/>
            <person name="Kuo A."/>
            <person name="Thoen E."/>
            <person name="Andreopoulos B."/>
            <person name="Lu D."/>
            <person name="Skrede I."/>
            <person name="Drula E."/>
            <person name="Henrissat B."/>
            <person name="Morin E."/>
            <person name="Kohler A."/>
            <person name="Barry K."/>
            <person name="LaButti K."/>
            <person name="Morin E."/>
            <person name="Salamov A."/>
            <person name="Lipzen A."/>
            <person name="Mereny Z."/>
            <person name="Hegedus B."/>
            <person name="Baldrian P."/>
            <person name="Stursova M."/>
            <person name="Weitz H."/>
            <person name="Taylor A."/>
            <person name="Grigoriev I.V."/>
            <person name="Nagy L.G."/>
            <person name="Martin F."/>
            <person name="Kauserud H."/>
        </authorList>
    </citation>
    <scope>NUCLEOTIDE SEQUENCE</scope>
    <source>
        <strain evidence="2">9144</strain>
    </source>
</reference>